<dbReference type="EMBL" id="SOCP01000001">
    <property type="protein sequence ID" value="TDV57228.1"/>
    <property type="molecule type" value="Genomic_DNA"/>
</dbReference>
<dbReference type="RefSeq" id="WP_133900550.1">
    <property type="nucleotide sequence ID" value="NZ_SOCP01000001.1"/>
</dbReference>
<dbReference type="Proteomes" id="UP000294927">
    <property type="component" value="Unassembled WGS sequence"/>
</dbReference>
<dbReference type="OrthoDB" id="3681982at2"/>
<protein>
    <submittedName>
        <fullName evidence="1">Uncharacterized protein</fullName>
    </submittedName>
</protein>
<accession>A0A4R7W563</accession>
<name>A0A4R7W563_9PSEU</name>
<evidence type="ECO:0000313" key="1">
    <source>
        <dbReference type="EMBL" id="TDV57228.1"/>
    </source>
</evidence>
<dbReference type="AlphaFoldDB" id="A0A4R7W563"/>
<reference evidence="1 2" key="1">
    <citation type="submission" date="2019-03" db="EMBL/GenBank/DDBJ databases">
        <title>Genomic Encyclopedia of Archaeal and Bacterial Type Strains, Phase II (KMG-II): from individual species to whole genera.</title>
        <authorList>
            <person name="Goeker M."/>
        </authorList>
    </citation>
    <scope>NUCLEOTIDE SEQUENCE [LARGE SCALE GENOMIC DNA]</scope>
    <source>
        <strain evidence="1 2">DSM 45499</strain>
    </source>
</reference>
<proteinExistence type="predicted"/>
<organism evidence="1 2">
    <name type="scientific">Actinophytocola oryzae</name>
    <dbReference type="NCBI Taxonomy" id="502181"/>
    <lineage>
        <taxon>Bacteria</taxon>
        <taxon>Bacillati</taxon>
        <taxon>Actinomycetota</taxon>
        <taxon>Actinomycetes</taxon>
        <taxon>Pseudonocardiales</taxon>
        <taxon>Pseudonocardiaceae</taxon>
    </lineage>
</organism>
<evidence type="ECO:0000313" key="2">
    <source>
        <dbReference type="Proteomes" id="UP000294927"/>
    </source>
</evidence>
<gene>
    <name evidence="1" type="ORF">CLV71_10199</name>
</gene>
<comment type="caution">
    <text evidence="1">The sequence shown here is derived from an EMBL/GenBank/DDBJ whole genome shotgun (WGS) entry which is preliminary data.</text>
</comment>
<keyword evidence="2" id="KW-1185">Reference proteome</keyword>
<sequence length="197" mass="21175">MDVQTYATASTVCALLAGRLSDDTLGAARDHYSGGESELAESALLLGLAFEGVGITREEQELIRASLEEPDNPDLDDVAVIDSVPPLTYRFSPTAPPSAPDPSRADVVLSTDAPRHGGRRLRRVWREPLPGARDGATWLYVLQVAPGTDELGAYSALTSRLWVVLQEKWALEVVVEGSLLPPYQAAALTAARQIWPG</sequence>